<accession>A0A823A585</accession>
<reference evidence="1 2" key="1">
    <citation type="journal article" date="2020" name="Mol. Biol. Evol.">
        <title>Distinct Expression and Methylation Patterns for Genes with Different Fates following a Single Whole-Genome Duplication in Flowering Plants.</title>
        <authorList>
            <person name="Shi T."/>
            <person name="Rahmani R.S."/>
            <person name="Gugger P.F."/>
            <person name="Wang M."/>
            <person name="Li H."/>
            <person name="Zhang Y."/>
            <person name="Li Z."/>
            <person name="Wang Q."/>
            <person name="Van de Peer Y."/>
            <person name="Marchal K."/>
            <person name="Chen J."/>
        </authorList>
    </citation>
    <scope>NUCLEOTIDE SEQUENCE [LARGE SCALE GENOMIC DNA]</scope>
    <source>
        <tissue evidence="1">Leaf</tissue>
    </source>
</reference>
<comment type="caution">
    <text evidence="1">The sequence shown here is derived from an EMBL/GenBank/DDBJ whole genome shotgun (WGS) entry which is preliminary data.</text>
</comment>
<dbReference type="AlphaFoldDB" id="A0A823A585"/>
<sequence>MNGITCKIQMKNHSNFSKKERLYYKIQIGSTIKKNPNWIPWNS</sequence>
<dbReference type="Proteomes" id="UP000607653">
    <property type="component" value="Unassembled WGS sequence"/>
</dbReference>
<dbReference type="EMBL" id="DUZY01000008">
    <property type="protein sequence ID" value="DAD48988.1"/>
    <property type="molecule type" value="Genomic_DNA"/>
</dbReference>
<evidence type="ECO:0000313" key="1">
    <source>
        <dbReference type="EMBL" id="DAD48988.1"/>
    </source>
</evidence>
<keyword evidence="2" id="KW-1185">Reference proteome</keyword>
<proteinExistence type="predicted"/>
<gene>
    <name evidence="1" type="ORF">HUJ06_018925</name>
</gene>
<name>A0A823A585_NELNU</name>
<organism evidence="1 2">
    <name type="scientific">Nelumbo nucifera</name>
    <name type="common">Sacred lotus</name>
    <dbReference type="NCBI Taxonomy" id="4432"/>
    <lineage>
        <taxon>Eukaryota</taxon>
        <taxon>Viridiplantae</taxon>
        <taxon>Streptophyta</taxon>
        <taxon>Embryophyta</taxon>
        <taxon>Tracheophyta</taxon>
        <taxon>Spermatophyta</taxon>
        <taxon>Magnoliopsida</taxon>
        <taxon>Proteales</taxon>
        <taxon>Nelumbonaceae</taxon>
        <taxon>Nelumbo</taxon>
    </lineage>
</organism>
<protein>
    <submittedName>
        <fullName evidence="1">Uncharacterized protein</fullName>
    </submittedName>
</protein>
<evidence type="ECO:0000313" key="2">
    <source>
        <dbReference type="Proteomes" id="UP000607653"/>
    </source>
</evidence>